<dbReference type="Gene3D" id="2.40.440.10">
    <property type="entry name" value="L,D-transpeptidase catalytic domain-like"/>
    <property type="match status" value="1"/>
</dbReference>
<dbReference type="FunFam" id="2.40.440.10:FF:000002">
    <property type="entry name" value="L,D-transpeptidase ErfK/SrfK"/>
    <property type="match status" value="1"/>
</dbReference>
<dbReference type="UniPathway" id="UPA00219"/>
<evidence type="ECO:0000256" key="4">
    <source>
        <dbReference type="ARBA" id="ARBA00022679"/>
    </source>
</evidence>
<dbReference type="PANTHER" id="PTHR30582">
    <property type="entry name" value="L,D-TRANSPEPTIDASE"/>
    <property type="match status" value="1"/>
</dbReference>
<keyword evidence="5" id="KW-0378">Hydrolase</keyword>
<dbReference type="InterPro" id="IPR038063">
    <property type="entry name" value="Transpep_catalytic_dom"/>
</dbReference>
<evidence type="ECO:0000256" key="9">
    <source>
        <dbReference type="PROSITE-ProRule" id="PRU01373"/>
    </source>
</evidence>
<feature type="signal peptide" evidence="10">
    <location>
        <begin position="1"/>
        <end position="21"/>
    </location>
</feature>
<feature type="domain" description="L,D-TPase catalytic" evidence="11">
    <location>
        <begin position="89"/>
        <end position="228"/>
    </location>
</feature>
<dbReference type="GO" id="GO:0071972">
    <property type="term" value="F:peptidoglycan L,D-transpeptidase activity"/>
    <property type="evidence" value="ECO:0007669"/>
    <property type="project" value="TreeGrafter"/>
</dbReference>
<evidence type="ECO:0000256" key="7">
    <source>
        <dbReference type="ARBA" id="ARBA00022984"/>
    </source>
</evidence>
<dbReference type="GO" id="GO:0008360">
    <property type="term" value="P:regulation of cell shape"/>
    <property type="evidence" value="ECO:0007669"/>
    <property type="project" value="UniProtKB-UniRule"/>
</dbReference>
<dbReference type="InterPro" id="IPR005490">
    <property type="entry name" value="LD_TPept_cat_dom"/>
</dbReference>
<geneLocation type="plasmid" evidence="12 13">
    <name>p5</name>
</geneLocation>
<protein>
    <submittedName>
        <fullName evidence="12">L,D-transpeptidase</fullName>
    </submittedName>
</protein>
<keyword evidence="8 9" id="KW-0961">Cell wall biogenesis/degradation</keyword>
<evidence type="ECO:0000259" key="11">
    <source>
        <dbReference type="PROSITE" id="PS52029"/>
    </source>
</evidence>
<dbReference type="GO" id="GO:0005576">
    <property type="term" value="C:extracellular region"/>
    <property type="evidence" value="ECO:0007669"/>
    <property type="project" value="TreeGrafter"/>
</dbReference>
<dbReference type="PANTHER" id="PTHR30582:SF24">
    <property type="entry name" value="L,D-TRANSPEPTIDASE ERFK_SRFK-RELATED"/>
    <property type="match status" value="1"/>
</dbReference>
<comment type="similarity">
    <text evidence="2">Belongs to the YkuD family.</text>
</comment>
<dbReference type="GO" id="GO:0018104">
    <property type="term" value="P:peptidoglycan-protein cross-linking"/>
    <property type="evidence" value="ECO:0007669"/>
    <property type="project" value="TreeGrafter"/>
</dbReference>
<keyword evidence="7 9" id="KW-0573">Peptidoglycan synthesis</keyword>
<dbReference type="KEGG" id="roy:G3A56_26360"/>
<evidence type="ECO:0000313" key="12">
    <source>
        <dbReference type="EMBL" id="QIB41346.1"/>
    </source>
</evidence>
<dbReference type="GO" id="GO:0071555">
    <property type="term" value="P:cell wall organization"/>
    <property type="evidence" value="ECO:0007669"/>
    <property type="project" value="UniProtKB-UniRule"/>
</dbReference>
<keyword evidence="6 9" id="KW-0133">Cell shape</keyword>
<evidence type="ECO:0000256" key="6">
    <source>
        <dbReference type="ARBA" id="ARBA00022960"/>
    </source>
</evidence>
<evidence type="ECO:0000256" key="1">
    <source>
        <dbReference type="ARBA" id="ARBA00004752"/>
    </source>
</evidence>
<dbReference type="RefSeq" id="WP_164056919.1">
    <property type="nucleotide sequence ID" value="NZ_CP048637.1"/>
</dbReference>
<dbReference type="CDD" id="cd16913">
    <property type="entry name" value="YkuD_like"/>
    <property type="match status" value="1"/>
</dbReference>
<gene>
    <name evidence="12" type="ORF">G3A56_26360</name>
</gene>
<feature type="active site" description="Nucleophile" evidence="9">
    <location>
        <position position="204"/>
    </location>
</feature>
<organism evidence="12 13">
    <name type="scientific">Rhizobium oryzihabitans</name>
    <dbReference type="NCBI Taxonomy" id="2267833"/>
    <lineage>
        <taxon>Bacteria</taxon>
        <taxon>Pseudomonadati</taxon>
        <taxon>Pseudomonadota</taxon>
        <taxon>Alphaproteobacteria</taxon>
        <taxon>Hyphomicrobiales</taxon>
        <taxon>Rhizobiaceae</taxon>
        <taxon>Rhizobium/Agrobacterium group</taxon>
        <taxon>Rhizobium</taxon>
    </lineage>
</organism>
<accession>A0A7L5BRP9</accession>
<dbReference type="AlphaFoldDB" id="A0A7L5BRP9"/>
<comment type="pathway">
    <text evidence="1 9">Cell wall biogenesis; peptidoglycan biosynthesis.</text>
</comment>
<reference evidence="12 13" key="1">
    <citation type="submission" date="2020-02" db="EMBL/GenBank/DDBJ databases">
        <title>Plant-Promoting Endophytic Bacterium Rhizobium oryzihabitans sp. nov., Isolated from the Root of Rice.</title>
        <authorList>
            <person name="zhao J."/>
            <person name="Zhang G."/>
        </authorList>
    </citation>
    <scope>NUCLEOTIDE SEQUENCE [LARGE SCALE GENOMIC DNA]</scope>
    <source>
        <strain evidence="12 13">M15</strain>
        <plasmid evidence="12 13">p5</plasmid>
    </source>
</reference>
<feature type="chain" id="PRO_5029805741" evidence="10">
    <location>
        <begin position="22"/>
        <end position="233"/>
    </location>
</feature>
<keyword evidence="4" id="KW-0808">Transferase</keyword>
<proteinExistence type="inferred from homology"/>
<dbReference type="EMBL" id="CP048637">
    <property type="protein sequence ID" value="QIB41346.1"/>
    <property type="molecule type" value="Genomic_DNA"/>
</dbReference>
<keyword evidence="13" id="KW-1185">Reference proteome</keyword>
<sequence length="233" mass="26002">MLKPRLMKRRSLVALSGGALASAVFGSPVSTAAAVVRPASQMEPSERELEARYAARSDGGYRLPRVPFRKIDPRYYRQRVENLTGEPAGVVVVDVRNRFLYLTEDAGTAMRYGIGIGRAGFTWSGEGIIQWRQKWPQWTPPPEMIARQPELQKYSYANGGQAPGPNNPLGARALYIFQHGKDTLYRLHGTTDWRSIGHAVSSGCVRLINQDVMELYETVPSKARIVVMQQGIR</sequence>
<feature type="active site" description="Proton donor/acceptor" evidence="9">
    <location>
        <position position="188"/>
    </location>
</feature>
<dbReference type="SUPFAM" id="SSF141523">
    <property type="entry name" value="L,D-transpeptidase catalytic domain-like"/>
    <property type="match status" value="1"/>
</dbReference>
<evidence type="ECO:0000256" key="8">
    <source>
        <dbReference type="ARBA" id="ARBA00023316"/>
    </source>
</evidence>
<keyword evidence="10" id="KW-0732">Signal</keyword>
<dbReference type="InterPro" id="IPR050979">
    <property type="entry name" value="LD-transpeptidase"/>
</dbReference>
<evidence type="ECO:0000256" key="10">
    <source>
        <dbReference type="SAM" id="SignalP"/>
    </source>
</evidence>
<keyword evidence="3" id="KW-0328">Glycosyltransferase</keyword>
<dbReference type="InterPro" id="IPR006311">
    <property type="entry name" value="TAT_signal"/>
</dbReference>
<evidence type="ECO:0000256" key="5">
    <source>
        <dbReference type="ARBA" id="ARBA00022801"/>
    </source>
</evidence>
<dbReference type="Pfam" id="PF03734">
    <property type="entry name" value="YkuD"/>
    <property type="match status" value="1"/>
</dbReference>
<dbReference type="PROSITE" id="PS51318">
    <property type="entry name" value="TAT"/>
    <property type="match status" value="1"/>
</dbReference>
<evidence type="ECO:0000256" key="2">
    <source>
        <dbReference type="ARBA" id="ARBA00005992"/>
    </source>
</evidence>
<keyword evidence="12" id="KW-0614">Plasmid</keyword>
<name>A0A7L5BRP9_9HYPH</name>
<dbReference type="GO" id="GO:0016757">
    <property type="term" value="F:glycosyltransferase activity"/>
    <property type="evidence" value="ECO:0007669"/>
    <property type="project" value="UniProtKB-KW"/>
</dbReference>
<dbReference type="PROSITE" id="PS52029">
    <property type="entry name" value="LD_TPASE"/>
    <property type="match status" value="1"/>
</dbReference>
<dbReference type="Proteomes" id="UP000464865">
    <property type="component" value="Plasmid p5"/>
</dbReference>
<evidence type="ECO:0000256" key="3">
    <source>
        <dbReference type="ARBA" id="ARBA00022676"/>
    </source>
</evidence>
<evidence type="ECO:0000313" key="13">
    <source>
        <dbReference type="Proteomes" id="UP000464865"/>
    </source>
</evidence>